<dbReference type="InterPro" id="IPR003582">
    <property type="entry name" value="ShKT_dom"/>
</dbReference>
<dbReference type="PROSITE" id="PS51670">
    <property type="entry name" value="SHKT"/>
    <property type="match status" value="1"/>
</dbReference>
<keyword evidence="3" id="KW-1185">Reference proteome</keyword>
<dbReference type="SMART" id="SM00254">
    <property type="entry name" value="ShKT"/>
    <property type="match status" value="1"/>
</dbReference>
<feature type="domain" description="ShKT" evidence="1">
    <location>
        <begin position="133"/>
        <end position="167"/>
    </location>
</feature>
<dbReference type="AlphaFoldDB" id="A0ABD3QDU7"/>
<evidence type="ECO:0000313" key="3">
    <source>
        <dbReference type="Proteomes" id="UP001516023"/>
    </source>
</evidence>
<proteinExistence type="predicted"/>
<name>A0ABD3QDU7_9STRA</name>
<protein>
    <recommendedName>
        <fullName evidence="1">ShKT domain-containing protein</fullName>
    </recommendedName>
</protein>
<accession>A0ABD3QDU7</accession>
<evidence type="ECO:0000259" key="1">
    <source>
        <dbReference type="PROSITE" id="PS51670"/>
    </source>
</evidence>
<dbReference type="Pfam" id="PF01549">
    <property type="entry name" value="ShK"/>
    <property type="match status" value="1"/>
</dbReference>
<dbReference type="EMBL" id="JABMIG020000047">
    <property type="protein sequence ID" value="KAL3798259.1"/>
    <property type="molecule type" value="Genomic_DNA"/>
</dbReference>
<reference evidence="2 3" key="1">
    <citation type="journal article" date="2020" name="G3 (Bethesda)">
        <title>Improved Reference Genome for Cyclotella cryptica CCMP332, a Model for Cell Wall Morphogenesis, Salinity Adaptation, and Lipid Production in Diatoms (Bacillariophyta).</title>
        <authorList>
            <person name="Roberts W.R."/>
            <person name="Downey K.M."/>
            <person name="Ruck E.C."/>
            <person name="Traller J.C."/>
            <person name="Alverson A.J."/>
        </authorList>
    </citation>
    <scope>NUCLEOTIDE SEQUENCE [LARGE SCALE GENOMIC DNA]</scope>
    <source>
        <strain evidence="2 3">CCMP332</strain>
    </source>
</reference>
<evidence type="ECO:0000313" key="2">
    <source>
        <dbReference type="EMBL" id="KAL3798259.1"/>
    </source>
</evidence>
<sequence length="176" mass="19870">MNSFALQRNLSKLTTLLIIIIHPAKSNFYIPTGTTDNREPICMGIDSQHTYLCTDTPAAARRALNMNQNSEQLPRSHSGEQLSSDFVNLGVNQRLSGTEEEIQKVRDVMLEMISYFDQEVMSRSEYEHVRGSCRNEHELCAFWASVGECESNRVFMLQNCAAACRLCLLQATNMIG</sequence>
<organism evidence="2 3">
    <name type="scientific">Cyclotella cryptica</name>
    <dbReference type="NCBI Taxonomy" id="29204"/>
    <lineage>
        <taxon>Eukaryota</taxon>
        <taxon>Sar</taxon>
        <taxon>Stramenopiles</taxon>
        <taxon>Ochrophyta</taxon>
        <taxon>Bacillariophyta</taxon>
        <taxon>Coscinodiscophyceae</taxon>
        <taxon>Thalassiosirophycidae</taxon>
        <taxon>Stephanodiscales</taxon>
        <taxon>Stephanodiscaceae</taxon>
        <taxon>Cyclotella</taxon>
    </lineage>
</organism>
<dbReference type="Proteomes" id="UP001516023">
    <property type="component" value="Unassembled WGS sequence"/>
</dbReference>
<gene>
    <name evidence="2" type="ORF">HJC23_000173</name>
</gene>
<comment type="caution">
    <text evidence="2">The sequence shown here is derived from an EMBL/GenBank/DDBJ whole genome shotgun (WGS) entry which is preliminary data.</text>
</comment>